<gene>
    <name evidence="1" type="ORF">QI30_11900</name>
</gene>
<evidence type="ECO:0000313" key="2">
    <source>
        <dbReference type="Proteomes" id="UP000288623"/>
    </source>
</evidence>
<dbReference type="EMBL" id="JTFC01000031">
    <property type="protein sequence ID" value="RUS55614.1"/>
    <property type="molecule type" value="Genomic_DNA"/>
</dbReference>
<dbReference type="RefSeq" id="WP_020189139.1">
    <property type="nucleotide sequence ID" value="NZ_JTFC01000031.1"/>
</dbReference>
<reference evidence="1 2" key="1">
    <citation type="submission" date="2014-11" db="EMBL/GenBank/DDBJ databases">
        <title>Genome sequence and analysis of novel Kurthia sp.</title>
        <authorList>
            <person name="Lawson J.N."/>
            <person name="Gonzalez J.E."/>
            <person name="Rinauldi L."/>
            <person name="Xuan Z."/>
            <person name="Firman A."/>
            <person name="Shaddox L."/>
            <person name="Trudeau A."/>
            <person name="Shah S."/>
            <person name="Reiman D."/>
        </authorList>
    </citation>
    <scope>NUCLEOTIDE SEQUENCE [LARGE SCALE GENOMIC DNA]</scope>
    <source>
        <strain evidence="1 2">3B1D</strain>
    </source>
</reference>
<comment type="caution">
    <text evidence="1">The sequence shown here is derived from an EMBL/GenBank/DDBJ whole genome shotgun (WGS) entry which is preliminary data.</text>
</comment>
<keyword evidence="2" id="KW-1185">Reference proteome</keyword>
<dbReference type="SUPFAM" id="SSF52833">
    <property type="entry name" value="Thioredoxin-like"/>
    <property type="match status" value="1"/>
</dbReference>
<name>A0A433RTZ9_9BACL</name>
<dbReference type="OrthoDB" id="6120799at2"/>
<sequence length="184" mass="20613">MKTEQQYFDEALPMHDYIAQMDVPFLKEGTEKIYNQFDVPNDGFAERLAGHKILAITENWCGDAMLNNPIMLKIAEAAGIEMRAAFRDADTDLIDNYLTNGGRAIPIYLVLNEAGEVVAKWGPRAPELQLLVVNGRAELPPKEDEGYAAAEKALYGGLQQKYIAESQCWSWVYEDIKRVVTAAL</sequence>
<dbReference type="Proteomes" id="UP000288623">
    <property type="component" value="Unassembled WGS sequence"/>
</dbReference>
<dbReference type="Pfam" id="PF14595">
    <property type="entry name" value="Thioredoxin_9"/>
    <property type="match status" value="1"/>
</dbReference>
<protein>
    <submittedName>
        <fullName evidence="1">Thioredoxin</fullName>
    </submittedName>
</protein>
<dbReference type="InterPro" id="IPR036249">
    <property type="entry name" value="Thioredoxin-like_sf"/>
</dbReference>
<dbReference type="AlphaFoldDB" id="A0A433RTZ9"/>
<proteinExistence type="predicted"/>
<accession>A0A433RTZ9</accession>
<evidence type="ECO:0000313" key="1">
    <source>
        <dbReference type="EMBL" id="RUS55614.1"/>
    </source>
</evidence>
<dbReference type="Gene3D" id="3.40.30.10">
    <property type="entry name" value="Glutaredoxin"/>
    <property type="match status" value="1"/>
</dbReference>
<organism evidence="1 2">
    <name type="scientific">Candidatus Kurthia intestinigallinarum</name>
    <dbReference type="NCBI Taxonomy" id="1562256"/>
    <lineage>
        <taxon>Bacteria</taxon>
        <taxon>Bacillati</taxon>
        <taxon>Bacillota</taxon>
        <taxon>Bacilli</taxon>
        <taxon>Bacillales</taxon>
        <taxon>Caryophanaceae</taxon>
        <taxon>Kurthia</taxon>
    </lineage>
</organism>